<dbReference type="RefSeq" id="WP_052093702.1">
    <property type="nucleotide sequence ID" value="NZ_JQEC01000033.1"/>
</dbReference>
<sequence length="166" mass="17922">MKNKGFTLIELVVVIVILGILAVTAVPKFINLKAEAQTSTLQGIQAAMQSSSALVYGKSIVKGNHKEPFSLDNTVNIGDTIGGGELLVVYGYPIGVFSQFQRLLELDSVGDDSTYRYTTIGTNFTTFVINFRKDVVPTSINDDCIVVYTSADDVGLSPTFKVNDCV</sequence>
<evidence type="ECO:0008006" key="4">
    <source>
        <dbReference type="Google" id="ProtNLM"/>
    </source>
</evidence>
<name>A0A099KNL7_COLPS</name>
<organism evidence="2 3">
    <name type="scientific">Colwellia psychrerythraea</name>
    <name type="common">Vibrio psychroerythus</name>
    <dbReference type="NCBI Taxonomy" id="28229"/>
    <lineage>
        <taxon>Bacteria</taxon>
        <taxon>Pseudomonadati</taxon>
        <taxon>Pseudomonadota</taxon>
        <taxon>Gammaproteobacteria</taxon>
        <taxon>Alteromonadales</taxon>
        <taxon>Colwelliaceae</taxon>
        <taxon>Colwellia</taxon>
    </lineage>
</organism>
<accession>A0A099KNL7</accession>
<keyword evidence="1" id="KW-0812">Transmembrane</keyword>
<dbReference type="PROSITE" id="PS00409">
    <property type="entry name" value="PROKAR_NTER_METHYL"/>
    <property type="match status" value="1"/>
</dbReference>
<dbReference type="AlphaFoldDB" id="A0A099KNL7"/>
<feature type="transmembrane region" description="Helical" evidence="1">
    <location>
        <begin position="6"/>
        <end position="26"/>
    </location>
</feature>
<dbReference type="NCBIfam" id="TIGR02532">
    <property type="entry name" value="IV_pilin_GFxxxE"/>
    <property type="match status" value="1"/>
</dbReference>
<dbReference type="Gene3D" id="3.30.700.10">
    <property type="entry name" value="Glycoprotein, Type 4 Pilin"/>
    <property type="match status" value="1"/>
</dbReference>
<dbReference type="InterPro" id="IPR045584">
    <property type="entry name" value="Pilin-like"/>
</dbReference>
<reference evidence="2 3" key="1">
    <citation type="submission" date="2014-08" db="EMBL/GenBank/DDBJ databases">
        <title>Genomic and Phenotypic Diversity of Colwellia psychrerythraea strains from Disparate Marine Basins.</title>
        <authorList>
            <person name="Techtmann S.M."/>
            <person name="Stelling S.C."/>
            <person name="Utturkar S.M."/>
            <person name="Alshibli N."/>
            <person name="Harris A."/>
            <person name="Brown S.D."/>
            <person name="Hazen T.C."/>
        </authorList>
    </citation>
    <scope>NUCLEOTIDE SEQUENCE [LARGE SCALE GENOMIC DNA]</scope>
    <source>
        <strain evidence="2 3">GAB14E</strain>
    </source>
</reference>
<dbReference type="EMBL" id="JQEC01000033">
    <property type="protein sequence ID" value="KGJ92364.1"/>
    <property type="molecule type" value="Genomic_DNA"/>
</dbReference>
<dbReference type="OrthoDB" id="6227380at2"/>
<keyword evidence="1" id="KW-0472">Membrane</keyword>
<dbReference type="SUPFAM" id="SSF54523">
    <property type="entry name" value="Pili subunits"/>
    <property type="match status" value="1"/>
</dbReference>
<evidence type="ECO:0000256" key="1">
    <source>
        <dbReference type="SAM" id="Phobius"/>
    </source>
</evidence>
<comment type="caution">
    <text evidence="2">The sequence shown here is derived from an EMBL/GenBank/DDBJ whole genome shotgun (WGS) entry which is preliminary data.</text>
</comment>
<proteinExistence type="predicted"/>
<dbReference type="Pfam" id="PF07963">
    <property type="entry name" value="N_methyl"/>
    <property type="match status" value="1"/>
</dbReference>
<dbReference type="InterPro" id="IPR012902">
    <property type="entry name" value="N_methyl_site"/>
</dbReference>
<evidence type="ECO:0000313" key="2">
    <source>
        <dbReference type="EMBL" id="KGJ92364.1"/>
    </source>
</evidence>
<evidence type="ECO:0000313" key="3">
    <source>
        <dbReference type="Proteomes" id="UP000029868"/>
    </source>
</evidence>
<gene>
    <name evidence="2" type="ORF">GAB14E_0486</name>
</gene>
<dbReference type="PATRIC" id="fig|28229.3.peg.2506"/>
<dbReference type="Proteomes" id="UP000029868">
    <property type="component" value="Unassembled WGS sequence"/>
</dbReference>
<protein>
    <recommendedName>
        <fullName evidence="4">MSHA biogenesis protein MshA</fullName>
    </recommendedName>
</protein>
<keyword evidence="1" id="KW-1133">Transmembrane helix</keyword>